<feature type="region of interest" description="Disordered" evidence="16">
    <location>
        <begin position="266"/>
        <end position="347"/>
    </location>
</feature>
<feature type="region of interest" description="Disordered" evidence="16">
    <location>
        <begin position="604"/>
        <end position="673"/>
    </location>
</feature>
<evidence type="ECO:0000256" key="4">
    <source>
        <dbReference type="ARBA" id="ARBA00022454"/>
    </source>
</evidence>
<dbReference type="InterPro" id="IPR025790">
    <property type="entry name" value="Suv4-20_animal"/>
</dbReference>
<evidence type="ECO:0000256" key="1">
    <source>
        <dbReference type="ARBA" id="ARBA00004123"/>
    </source>
</evidence>
<evidence type="ECO:0000259" key="17">
    <source>
        <dbReference type="PROSITE" id="PS50280"/>
    </source>
</evidence>
<gene>
    <name evidence="18" type="ORF">RDWZM_004361</name>
</gene>
<dbReference type="GO" id="GO:0140941">
    <property type="term" value="F:histone H4K20me methyltransferase activity"/>
    <property type="evidence" value="ECO:0007669"/>
    <property type="project" value="UniProtKB-EC"/>
</dbReference>
<evidence type="ECO:0000256" key="3">
    <source>
        <dbReference type="ARBA" id="ARBA00012188"/>
    </source>
</evidence>
<feature type="compositionally biased region" description="Polar residues" evidence="16">
    <location>
        <begin position="266"/>
        <end position="279"/>
    </location>
</feature>
<dbReference type="FunFam" id="1.10.10.1700:FF:000001">
    <property type="entry name" value="Histone-lysine N-methyltransferase"/>
    <property type="match status" value="1"/>
</dbReference>
<dbReference type="Pfam" id="PF00856">
    <property type="entry name" value="SET"/>
    <property type="match status" value="1"/>
</dbReference>
<dbReference type="GO" id="GO:0005634">
    <property type="term" value="C:nucleus"/>
    <property type="evidence" value="ECO:0007669"/>
    <property type="project" value="UniProtKB-SubCell"/>
</dbReference>
<keyword evidence="4" id="KW-0158">Chromosome</keyword>
<evidence type="ECO:0000256" key="11">
    <source>
        <dbReference type="ARBA" id="ARBA00023163"/>
    </source>
</evidence>
<feature type="domain" description="SET" evidence="17">
    <location>
        <begin position="122"/>
        <end position="233"/>
    </location>
</feature>
<feature type="compositionally biased region" description="Basic and acidic residues" evidence="16">
    <location>
        <begin position="636"/>
        <end position="647"/>
    </location>
</feature>
<keyword evidence="7" id="KW-0808">Transferase</keyword>
<reference evidence="18" key="1">
    <citation type="submission" date="2022-12" db="EMBL/GenBank/DDBJ databases">
        <title>Genome assemblies of Blomia tropicalis.</title>
        <authorList>
            <person name="Cui Y."/>
        </authorList>
    </citation>
    <scope>NUCLEOTIDE SEQUENCE</scope>
    <source>
        <tissue evidence="18">Adult mites</tissue>
    </source>
</reference>
<keyword evidence="10" id="KW-0805">Transcription regulation</keyword>
<keyword evidence="19" id="KW-1185">Reference proteome</keyword>
<feature type="compositionally biased region" description="Basic residues" evidence="16">
    <location>
        <begin position="622"/>
        <end position="635"/>
    </location>
</feature>
<keyword evidence="5" id="KW-0678">Repressor</keyword>
<dbReference type="PROSITE" id="PS51570">
    <property type="entry name" value="SAM_MT43_SUVAR420_2"/>
    <property type="match status" value="1"/>
</dbReference>
<evidence type="ECO:0000256" key="12">
    <source>
        <dbReference type="ARBA" id="ARBA00023242"/>
    </source>
</evidence>
<feature type="region of interest" description="Disordered" evidence="16">
    <location>
        <begin position="467"/>
        <end position="500"/>
    </location>
</feature>
<dbReference type="EMBL" id="JAPWDV010000001">
    <property type="protein sequence ID" value="KAJ6225816.1"/>
    <property type="molecule type" value="Genomic_DNA"/>
</dbReference>
<dbReference type="Proteomes" id="UP001142055">
    <property type="component" value="Chromosome 1"/>
</dbReference>
<feature type="compositionally biased region" description="Polar residues" evidence="16">
    <location>
        <begin position="650"/>
        <end position="663"/>
    </location>
</feature>
<dbReference type="PANTHER" id="PTHR12977:SF4">
    <property type="entry name" value="HISTONE-LYSINE N-METHYLTRANSFERASE KMT5B"/>
    <property type="match status" value="1"/>
</dbReference>
<evidence type="ECO:0000256" key="13">
    <source>
        <dbReference type="ARBA" id="ARBA00051837"/>
    </source>
</evidence>
<evidence type="ECO:0000256" key="7">
    <source>
        <dbReference type="ARBA" id="ARBA00022679"/>
    </source>
</evidence>
<accession>A0A9Q0RTF6</accession>
<evidence type="ECO:0000256" key="15">
    <source>
        <dbReference type="ARBA" id="ARBA00071597"/>
    </source>
</evidence>
<evidence type="ECO:0000256" key="14">
    <source>
        <dbReference type="ARBA" id="ARBA00052814"/>
    </source>
</evidence>
<evidence type="ECO:0000256" key="6">
    <source>
        <dbReference type="ARBA" id="ARBA00022603"/>
    </source>
</evidence>
<keyword evidence="6" id="KW-0489">Methyltransferase</keyword>
<name>A0A9Q0RTF6_BLOTA</name>
<dbReference type="Gene3D" id="2.170.270.10">
    <property type="entry name" value="SET domain"/>
    <property type="match status" value="1"/>
</dbReference>
<keyword evidence="8" id="KW-0949">S-adenosyl-L-methionine</keyword>
<dbReference type="InterPro" id="IPR001214">
    <property type="entry name" value="SET_dom"/>
</dbReference>
<comment type="catalytic activity">
    <reaction evidence="14">
        <text>N(6),N(6)-dimethyl-L-lysyl(20)-[histone H4] + S-adenosyl-L-methionine = N(6),N(6),N(6)-trimethyl-L-lysyl(20)-[histone H4] + S-adenosyl-L-homocysteine + H(+)</text>
        <dbReference type="Rhea" id="RHEA:61992"/>
        <dbReference type="Rhea" id="RHEA-COMP:15556"/>
        <dbReference type="Rhea" id="RHEA-COMP:15998"/>
        <dbReference type="ChEBI" id="CHEBI:15378"/>
        <dbReference type="ChEBI" id="CHEBI:57856"/>
        <dbReference type="ChEBI" id="CHEBI:59789"/>
        <dbReference type="ChEBI" id="CHEBI:61961"/>
        <dbReference type="ChEBI" id="CHEBI:61976"/>
    </reaction>
</comment>
<keyword evidence="12" id="KW-0539">Nucleus</keyword>
<keyword evidence="9" id="KW-0156">Chromatin regulator</keyword>
<feature type="compositionally biased region" description="Low complexity" evidence="16">
    <location>
        <begin position="280"/>
        <end position="310"/>
    </location>
</feature>
<evidence type="ECO:0000313" key="19">
    <source>
        <dbReference type="Proteomes" id="UP001142055"/>
    </source>
</evidence>
<dbReference type="EC" id="2.1.1.362" evidence="3"/>
<dbReference type="PROSITE" id="PS50280">
    <property type="entry name" value="SET"/>
    <property type="match status" value="1"/>
</dbReference>
<evidence type="ECO:0000256" key="5">
    <source>
        <dbReference type="ARBA" id="ARBA00022491"/>
    </source>
</evidence>
<keyword evidence="11" id="KW-0804">Transcription</keyword>
<proteinExistence type="predicted"/>
<feature type="compositionally biased region" description="Polar residues" evidence="16">
    <location>
        <begin position="469"/>
        <end position="500"/>
    </location>
</feature>
<comment type="caution">
    <text evidence="18">The sequence shown here is derived from an EMBL/GenBank/DDBJ whole genome shotgun (WGS) entry which is preliminary data.</text>
</comment>
<comment type="subcellular location">
    <subcellularLocation>
        <location evidence="2">Chromosome</location>
    </subcellularLocation>
    <subcellularLocation>
        <location evidence="1">Nucleus</location>
    </subcellularLocation>
</comment>
<dbReference type="GO" id="GO:0005694">
    <property type="term" value="C:chromosome"/>
    <property type="evidence" value="ECO:0007669"/>
    <property type="project" value="UniProtKB-SubCell"/>
</dbReference>
<dbReference type="PANTHER" id="PTHR12977">
    <property type="entry name" value="SUPPRESSOR OF VARIEGATION 4-20-RELATED"/>
    <property type="match status" value="1"/>
</dbReference>
<evidence type="ECO:0000256" key="8">
    <source>
        <dbReference type="ARBA" id="ARBA00022691"/>
    </source>
</evidence>
<dbReference type="InterPro" id="IPR046341">
    <property type="entry name" value="SET_dom_sf"/>
</dbReference>
<evidence type="ECO:0000256" key="9">
    <source>
        <dbReference type="ARBA" id="ARBA00022853"/>
    </source>
</evidence>
<feature type="compositionally biased region" description="Polar residues" evidence="16">
    <location>
        <begin position="327"/>
        <end position="347"/>
    </location>
</feature>
<dbReference type="Gene3D" id="1.10.10.1700">
    <property type="entry name" value="Histone-lysine N-methyltransferase"/>
    <property type="match status" value="1"/>
</dbReference>
<dbReference type="AlphaFoldDB" id="A0A9Q0RTF6"/>
<evidence type="ECO:0000256" key="10">
    <source>
        <dbReference type="ARBA" id="ARBA00023015"/>
    </source>
</evidence>
<dbReference type="SMART" id="SM00317">
    <property type="entry name" value="SET"/>
    <property type="match status" value="1"/>
</dbReference>
<dbReference type="InterPro" id="IPR039977">
    <property type="entry name" value="Suv4-20/Set9"/>
</dbReference>
<sequence>MKLTSNKSSSQYQPTPAELCLADDIATALIVDQYLGFQTHKMNTRFRSPKVTNDYLKNVILKFKEDQDYDAVIDQIMSGEWFKALYNGTSRASQNGRVETIIKQHLINFLKMFDKDSGYEIQSCNRYSLECKTGAKLCATKKWRKNEKIEHLIGCIGELTPQEEQEILKPGLNDFSVMYSCRKNCAQLWLGSAAYINHDCRPNCKFVSTGRSTACVKVLRPIEIGEELTCYYGNDFFGDGNCLCECQTCERRGTGVFANRLQSNASSIGNPITRQSSARQQQQLQMQQQHEAASVEAQSQQEQQQKNQQQPNYSLRETDNRLRRQMRNQSSNDEALPNETNADQTNKIQFNGNKRKSIIPNGIVHETKKLKTRSKQEKVTTKDSNAKVHSTINNHIHHQPKRKATITSKVAITKPKTIKQPKIQDKSQISRAIPNTKNMDIVPKRFSERLNPSGKKLNGEIVFEDKSKMISTNTSPPSKNTNQNCDNNIPRNPSPSTLHQNLLPQTRLLPKTNTSVTNHSIQTILNCKINTNITNGSIDDLVGRRKDPIFPVVLATKSKPQALVNGFNLPSISNQVQLELNRSPQTLINNHIVEDSYTSPNQSINSCLTSSSNDDCSLNQSTKKKKKKKKKRKHDDKRETETIKCEDTINVETNVNESQNMNNDDAGDHKQEQTQSEMIENVQSSISLNGEVTHEVDCNEQIAIEGSDKPESIHNGDEDEFDDFCDFESYQNENNKTSDKLDTINQNNGKVDEDMNFANFNNSDVDIPWTSDIADLCDDADEDFADFESADVVSNTSAISTNVNSETDWALLFKKTFDSAPNFNKNCDETFSMELFDDKSQCLWNNLQNMDLKIICAQRWKGTDSFRWLLQALKLDINLIRPDLNLLYSQNYGQILEPTIASPNNVNQQPIGTIATTTDVTSKFEDQQKPIDQQQNSSCQPTTTLANIDQELDFFESKYNSNSTNNNNIKDDLLSELENIILDDNSTTVNDSQDSSIVDLKKMMVDGGNNNEQVLSAEALQILNELPNLSFMRAKVLMFPINDI</sequence>
<dbReference type="InterPro" id="IPR041938">
    <property type="entry name" value="Hist-Lys_N-MTase_N"/>
</dbReference>
<protein>
    <recommendedName>
        <fullName evidence="15">Histone-lysine N-methyltransferase Suv4-20</fullName>
        <ecNumber evidence="3">2.1.1.362</ecNumber>
    </recommendedName>
</protein>
<comment type="catalytic activity">
    <reaction evidence="13">
        <text>N(6)-methyl-L-lysyl(20)-[histone H4] + S-adenosyl-L-methionine = N(6),N(6)-dimethyl-L-lysyl(20)-[histone H4] + S-adenosyl-L-homocysteine + H(+)</text>
        <dbReference type="Rhea" id="RHEA:60348"/>
        <dbReference type="Rhea" id="RHEA-COMP:15555"/>
        <dbReference type="Rhea" id="RHEA-COMP:15556"/>
        <dbReference type="ChEBI" id="CHEBI:15378"/>
        <dbReference type="ChEBI" id="CHEBI:57856"/>
        <dbReference type="ChEBI" id="CHEBI:59789"/>
        <dbReference type="ChEBI" id="CHEBI:61929"/>
        <dbReference type="ChEBI" id="CHEBI:61976"/>
        <dbReference type="EC" id="2.1.1.362"/>
    </reaction>
</comment>
<organism evidence="18 19">
    <name type="scientific">Blomia tropicalis</name>
    <name type="common">Mite</name>
    <dbReference type="NCBI Taxonomy" id="40697"/>
    <lineage>
        <taxon>Eukaryota</taxon>
        <taxon>Metazoa</taxon>
        <taxon>Ecdysozoa</taxon>
        <taxon>Arthropoda</taxon>
        <taxon>Chelicerata</taxon>
        <taxon>Arachnida</taxon>
        <taxon>Acari</taxon>
        <taxon>Acariformes</taxon>
        <taxon>Sarcoptiformes</taxon>
        <taxon>Astigmata</taxon>
        <taxon>Glycyphagoidea</taxon>
        <taxon>Echimyopodidae</taxon>
        <taxon>Blomia</taxon>
    </lineage>
</organism>
<evidence type="ECO:0000313" key="18">
    <source>
        <dbReference type="EMBL" id="KAJ6225816.1"/>
    </source>
</evidence>
<feature type="compositionally biased region" description="Polar residues" evidence="16">
    <location>
        <begin position="604"/>
        <end position="621"/>
    </location>
</feature>
<dbReference type="FunFam" id="2.170.270.10:FF:000006">
    <property type="entry name" value="Histone-lysine N-methyltransferase"/>
    <property type="match status" value="1"/>
</dbReference>
<dbReference type="GO" id="GO:0032259">
    <property type="term" value="P:methylation"/>
    <property type="evidence" value="ECO:0007669"/>
    <property type="project" value="UniProtKB-KW"/>
</dbReference>
<evidence type="ECO:0000256" key="2">
    <source>
        <dbReference type="ARBA" id="ARBA00004286"/>
    </source>
</evidence>
<dbReference type="SUPFAM" id="SSF82199">
    <property type="entry name" value="SET domain"/>
    <property type="match status" value="1"/>
</dbReference>
<evidence type="ECO:0000256" key="16">
    <source>
        <dbReference type="SAM" id="MobiDB-lite"/>
    </source>
</evidence>